<evidence type="ECO:0000313" key="5">
    <source>
        <dbReference type="EMBL" id="KAK9831621.1"/>
    </source>
</evidence>
<dbReference type="GO" id="GO:0003723">
    <property type="term" value="F:RNA binding"/>
    <property type="evidence" value="ECO:0007669"/>
    <property type="project" value="UniProtKB-UniRule"/>
</dbReference>
<feature type="region of interest" description="Disordered" evidence="3">
    <location>
        <begin position="91"/>
        <end position="114"/>
    </location>
</feature>
<keyword evidence="6" id="KW-1185">Reference proteome</keyword>
<sequence length="636" mass="69440">MNDGSVKARQTRETTTSQTAGQALQAAATTRLFAPSSTSERSHLIDRASWEPSELHPPVRRLRTLRTWPGPTTTSEISHSGAIAQLFKIPSSPDTRRPLQPHLRSPSLGTGSSVPLVSRVSDIPGLLDVQPSYRPTRSLLVWRKTSVSQLRTEAAFFGDVQQLEQVGPVEKGYFCLSFFDIRAAQACCASFNHHESELPVLPGSPAAPQSAWQLPAAIFIEPRSEDARCGSLLVSGQGWFVSAAEARRVCSDHGATCFVWGPIPQPHTPAHLVAFLDTRAARCAVQQLREKLLNGRRLLVERVPDPVPSYAWPAVPGVPSFLPVAPGASQLAGPSSPAARQPHSFRSDVQSSRGDLSRSSLPHLNTDFLSPRICAGLPSLSPAPPGTHHHYLRPAHPGLLAGPSSAAQYPQPPHPYGLAAGMAPAYASGSSPQGGFQPYPMHVQNSRSALRPKFLHGDPVQYQFDPEEPSRKGAGARRTLMIRNIPNKYTQAMLLEMLDSHSRDLYDFFYLPVDFKNRCNLGYAFVNFPNAADTIRCYEHFHGSHWEEFNSKKICEVTYARIQGREALIKHFRNSKFPNNDADCLPLASPNRQAGEIGGPLMLVPLLDLLTLQSGSSSSHRTSQSHAAPARRSSSP</sequence>
<gene>
    <name evidence="5" type="ORF">WJX74_002914</name>
</gene>
<feature type="region of interest" description="Disordered" evidence="3">
    <location>
        <begin position="1"/>
        <end position="49"/>
    </location>
</feature>
<dbReference type="InterPro" id="IPR007201">
    <property type="entry name" value="Mei2-like_Rrm_C"/>
</dbReference>
<keyword evidence="1 2" id="KW-0694">RNA-binding</keyword>
<dbReference type="Gene3D" id="3.30.70.330">
    <property type="match status" value="1"/>
</dbReference>
<comment type="caution">
    <text evidence="5">The sequence shown here is derived from an EMBL/GenBank/DDBJ whole genome shotgun (WGS) entry which is preliminary data.</text>
</comment>
<organism evidence="5 6">
    <name type="scientific">Apatococcus lobatus</name>
    <dbReference type="NCBI Taxonomy" id="904363"/>
    <lineage>
        <taxon>Eukaryota</taxon>
        <taxon>Viridiplantae</taxon>
        <taxon>Chlorophyta</taxon>
        <taxon>core chlorophytes</taxon>
        <taxon>Trebouxiophyceae</taxon>
        <taxon>Chlorellales</taxon>
        <taxon>Chlorellaceae</taxon>
        <taxon>Apatococcus</taxon>
    </lineage>
</organism>
<dbReference type="Proteomes" id="UP001438707">
    <property type="component" value="Unassembled WGS sequence"/>
</dbReference>
<dbReference type="PROSITE" id="PS50102">
    <property type="entry name" value="RRM"/>
    <property type="match status" value="1"/>
</dbReference>
<evidence type="ECO:0000256" key="2">
    <source>
        <dbReference type="PROSITE-ProRule" id="PRU00176"/>
    </source>
</evidence>
<reference evidence="5 6" key="1">
    <citation type="journal article" date="2024" name="Nat. Commun.">
        <title>Phylogenomics reveals the evolutionary origins of lichenization in chlorophyte algae.</title>
        <authorList>
            <person name="Puginier C."/>
            <person name="Libourel C."/>
            <person name="Otte J."/>
            <person name="Skaloud P."/>
            <person name="Haon M."/>
            <person name="Grisel S."/>
            <person name="Petersen M."/>
            <person name="Berrin J.G."/>
            <person name="Delaux P.M."/>
            <person name="Dal Grande F."/>
            <person name="Keller J."/>
        </authorList>
    </citation>
    <scope>NUCLEOTIDE SEQUENCE [LARGE SCALE GENOMIC DNA]</scope>
    <source>
        <strain evidence="5 6">SAG 2145</strain>
    </source>
</reference>
<evidence type="ECO:0000256" key="1">
    <source>
        <dbReference type="ARBA" id="ARBA00022884"/>
    </source>
</evidence>
<proteinExistence type="predicted"/>
<dbReference type="AlphaFoldDB" id="A0AAW1RDI5"/>
<dbReference type="InterPro" id="IPR012677">
    <property type="entry name" value="Nucleotide-bd_a/b_plait_sf"/>
</dbReference>
<feature type="compositionally biased region" description="Basic and acidic residues" evidence="3">
    <location>
        <begin position="40"/>
        <end position="49"/>
    </location>
</feature>
<name>A0AAW1RDI5_9CHLO</name>
<feature type="domain" description="RRM" evidence="4">
    <location>
        <begin position="478"/>
        <end position="574"/>
    </location>
</feature>
<evidence type="ECO:0000256" key="3">
    <source>
        <dbReference type="SAM" id="MobiDB-lite"/>
    </source>
</evidence>
<feature type="region of interest" description="Disordered" evidence="3">
    <location>
        <begin position="615"/>
        <end position="636"/>
    </location>
</feature>
<feature type="region of interest" description="Disordered" evidence="3">
    <location>
        <begin position="385"/>
        <end position="413"/>
    </location>
</feature>
<dbReference type="InterPro" id="IPR035979">
    <property type="entry name" value="RBD_domain_sf"/>
</dbReference>
<dbReference type="InterPro" id="IPR000504">
    <property type="entry name" value="RRM_dom"/>
</dbReference>
<feature type="compositionally biased region" description="Low complexity" evidence="3">
    <location>
        <begin position="14"/>
        <end position="30"/>
    </location>
</feature>
<evidence type="ECO:0000259" key="4">
    <source>
        <dbReference type="PROSITE" id="PS50102"/>
    </source>
</evidence>
<evidence type="ECO:0000313" key="6">
    <source>
        <dbReference type="Proteomes" id="UP001438707"/>
    </source>
</evidence>
<dbReference type="EMBL" id="JALJOS010000013">
    <property type="protein sequence ID" value="KAK9831621.1"/>
    <property type="molecule type" value="Genomic_DNA"/>
</dbReference>
<protein>
    <recommendedName>
        <fullName evidence="4">RRM domain-containing protein</fullName>
    </recommendedName>
</protein>
<dbReference type="SUPFAM" id="SSF54928">
    <property type="entry name" value="RNA-binding domain, RBD"/>
    <property type="match status" value="1"/>
</dbReference>
<dbReference type="PANTHER" id="PTHR23189">
    <property type="entry name" value="RNA RECOGNITION MOTIF-CONTAINING"/>
    <property type="match status" value="1"/>
</dbReference>
<dbReference type="Pfam" id="PF04059">
    <property type="entry name" value="RRM_2"/>
    <property type="match status" value="1"/>
</dbReference>
<feature type="region of interest" description="Disordered" evidence="3">
    <location>
        <begin position="329"/>
        <end position="363"/>
    </location>
</feature>
<accession>A0AAW1RDI5</accession>
<feature type="compositionally biased region" description="Polar residues" evidence="3">
    <location>
        <begin position="347"/>
        <end position="363"/>
    </location>
</feature>